<evidence type="ECO:0000256" key="6">
    <source>
        <dbReference type="ARBA" id="ARBA00007383"/>
    </source>
</evidence>
<keyword evidence="7" id="KW-0963">Cytoplasm</keyword>
<comment type="catalytic activity">
    <reaction evidence="1 14">
        <text>Endonucleolytic cleavage to 5'-phosphomonoester.</text>
        <dbReference type="EC" id="3.1.26.4"/>
    </reaction>
</comment>
<feature type="domain" description="RNase H type-2" evidence="15">
    <location>
        <begin position="1"/>
        <end position="223"/>
    </location>
</feature>
<dbReference type="InterPro" id="IPR036397">
    <property type="entry name" value="RNaseH_sf"/>
</dbReference>
<evidence type="ECO:0000256" key="7">
    <source>
        <dbReference type="ARBA" id="ARBA00022490"/>
    </source>
</evidence>
<keyword evidence="12" id="KW-0464">Manganese</keyword>
<comment type="similarity">
    <text evidence="6 14">Belongs to the RNase HII family.</text>
</comment>
<comment type="function">
    <text evidence="4 14">Endonuclease that specifically degrades the RNA of RNA-DNA hybrids.</text>
</comment>
<dbReference type="PANTHER" id="PTHR10954">
    <property type="entry name" value="RIBONUCLEASE H2 SUBUNIT A"/>
    <property type="match status" value="1"/>
</dbReference>
<evidence type="ECO:0000256" key="14">
    <source>
        <dbReference type="RuleBase" id="RU003515"/>
    </source>
</evidence>
<dbReference type="PANTHER" id="PTHR10954:SF18">
    <property type="entry name" value="RIBONUCLEASE HII"/>
    <property type="match status" value="1"/>
</dbReference>
<evidence type="ECO:0000256" key="4">
    <source>
        <dbReference type="ARBA" id="ARBA00004065"/>
    </source>
</evidence>
<keyword evidence="8 14" id="KW-0540">Nuclease</keyword>
<comment type="caution">
    <text evidence="13">Lacks conserved residue(s) required for the propagation of feature annotation.</text>
</comment>
<dbReference type="InterPro" id="IPR024567">
    <property type="entry name" value="RNase_HII/HIII_dom"/>
</dbReference>
<dbReference type="GO" id="GO:0043137">
    <property type="term" value="P:DNA replication, removal of RNA primer"/>
    <property type="evidence" value="ECO:0007669"/>
    <property type="project" value="TreeGrafter"/>
</dbReference>
<gene>
    <name evidence="16" type="ORF">GMA10_02850</name>
</gene>
<dbReference type="CDD" id="cd07182">
    <property type="entry name" value="RNase_HII_bacteria_HII_like"/>
    <property type="match status" value="1"/>
</dbReference>
<keyword evidence="9" id="KW-0479">Metal-binding</keyword>
<sequence>MDEVGRGALAGPVTVGASWVPASATLEVPGLTDSKALTPARREAMVPAILEWVHVATGSASPIEIDALGMTQALRLAGTRAIHALALRVGEPLIESSAVLLDGKHDWLTHVPDLLSLAEPDPVDRYLNAADRSWDLPVTMQIKGDDRCASIAAASVVAKVERDAEMIDLASDHPAYGWTGNKGYGSTTHREALVSQGPCPLHRLSWSLGASPDTVDRAWALRG</sequence>
<keyword evidence="10 14" id="KW-0255">Endonuclease</keyword>
<proteinExistence type="inferred from homology"/>
<comment type="cofactor">
    <cofactor evidence="3">
        <name>Mg(2+)</name>
        <dbReference type="ChEBI" id="CHEBI:18420"/>
    </cofactor>
</comment>
<keyword evidence="17" id="KW-1185">Reference proteome</keyword>
<evidence type="ECO:0000256" key="12">
    <source>
        <dbReference type="ARBA" id="ARBA00023211"/>
    </source>
</evidence>
<dbReference type="GO" id="GO:0006298">
    <property type="term" value="P:mismatch repair"/>
    <property type="evidence" value="ECO:0007669"/>
    <property type="project" value="TreeGrafter"/>
</dbReference>
<dbReference type="SUPFAM" id="SSF53098">
    <property type="entry name" value="Ribonuclease H-like"/>
    <property type="match status" value="1"/>
</dbReference>
<dbReference type="GO" id="GO:0003723">
    <property type="term" value="F:RNA binding"/>
    <property type="evidence" value="ECO:0007669"/>
    <property type="project" value="UniProtKB-UniRule"/>
</dbReference>
<evidence type="ECO:0000256" key="1">
    <source>
        <dbReference type="ARBA" id="ARBA00000077"/>
    </source>
</evidence>
<evidence type="ECO:0000256" key="2">
    <source>
        <dbReference type="ARBA" id="ARBA00001936"/>
    </source>
</evidence>
<dbReference type="InterPro" id="IPR001352">
    <property type="entry name" value="RNase_HII/HIII"/>
</dbReference>
<dbReference type="Proteomes" id="UP000462152">
    <property type="component" value="Unassembled WGS sequence"/>
</dbReference>
<evidence type="ECO:0000313" key="16">
    <source>
        <dbReference type="EMBL" id="MUN54166.1"/>
    </source>
</evidence>
<reference evidence="16 17" key="1">
    <citation type="submission" date="2019-12" db="EMBL/GenBank/DDBJ databases">
        <authorList>
            <person name="Li J."/>
            <person name="Shi Y."/>
            <person name="Xu G."/>
            <person name="Xiao D."/>
            <person name="Ran X."/>
        </authorList>
    </citation>
    <scope>NUCLEOTIDE SEQUENCE [LARGE SCALE GENOMIC DNA]</scope>
    <source>
        <strain evidence="16 17">JCM 15915</strain>
    </source>
</reference>
<dbReference type="GO" id="GO:0005737">
    <property type="term" value="C:cytoplasm"/>
    <property type="evidence" value="ECO:0007669"/>
    <property type="project" value="UniProtKB-SubCell"/>
</dbReference>
<dbReference type="GO" id="GO:0032299">
    <property type="term" value="C:ribonuclease H2 complex"/>
    <property type="evidence" value="ECO:0007669"/>
    <property type="project" value="TreeGrafter"/>
</dbReference>
<dbReference type="EMBL" id="WOGT01000001">
    <property type="protein sequence ID" value="MUN54166.1"/>
    <property type="molecule type" value="Genomic_DNA"/>
</dbReference>
<dbReference type="OrthoDB" id="9803420at2"/>
<dbReference type="AlphaFoldDB" id="A0A7K1LG43"/>
<evidence type="ECO:0000256" key="13">
    <source>
        <dbReference type="PROSITE-ProRule" id="PRU01319"/>
    </source>
</evidence>
<evidence type="ECO:0000256" key="9">
    <source>
        <dbReference type="ARBA" id="ARBA00022723"/>
    </source>
</evidence>
<evidence type="ECO:0000313" key="17">
    <source>
        <dbReference type="Proteomes" id="UP000462152"/>
    </source>
</evidence>
<dbReference type="GO" id="GO:0004523">
    <property type="term" value="F:RNA-DNA hybrid ribonuclease activity"/>
    <property type="evidence" value="ECO:0007669"/>
    <property type="project" value="UniProtKB-EC"/>
</dbReference>
<evidence type="ECO:0000259" key="15">
    <source>
        <dbReference type="PROSITE" id="PS51975"/>
    </source>
</evidence>
<comment type="cofactor">
    <cofactor evidence="2">
        <name>Mn(2+)</name>
        <dbReference type="ChEBI" id="CHEBI:29035"/>
    </cofactor>
</comment>
<comment type="caution">
    <text evidence="16">The sequence shown here is derived from an EMBL/GenBank/DDBJ whole genome shotgun (WGS) entry which is preliminary data.</text>
</comment>
<dbReference type="InterPro" id="IPR022898">
    <property type="entry name" value="RNase_HII"/>
</dbReference>
<keyword evidence="11 14" id="KW-0378">Hydrolase</keyword>
<dbReference type="Gene3D" id="3.30.420.10">
    <property type="entry name" value="Ribonuclease H-like superfamily/Ribonuclease H"/>
    <property type="match status" value="1"/>
</dbReference>
<organism evidence="16 17">
    <name type="scientific">Rothia koreensis</name>
    <dbReference type="NCBI Taxonomy" id="592378"/>
    <lineage>
        <taxon>Bacteria</taxon>
        <taxon>Bacillati</taxon>
        <taxon>Actinomycetota</taxon>
        <taxon>Actinomycetes</taxon>
        <taxon>Micrococcales</taxon>
        <taxon>Micrococcaceae</taxon>
        <taxon>Rothia</taxon>
    </lineage>
</organism>
<evidence type="ECO:0000256" key="10">
    <source>
        <dbReference type="ARBA" id="ARBA00022759"/>
    </source>
</evidence>
<name>A0A7K1LG43_9MICC</name>
<evidence type="ECO:0000256" key="3">
    <source>
        <dbReference type="ARBA" id="ARBA00001946"/>
    </source>
</evidence>
<dbReference type="Pfam" id="PF01351">
    <property type="entry name" value="RNase_HII"/>
    <property type="match status" value="1"/>
</dbReference>
<comment type="subcellular location">
    <subcellularLocation>
        <location evidence="5">Cytoplasm</location>
    </subcellularLocation>
</comment>
<evidence type="ECO:0000256" key="5">
    <source>
        <dbReference type="ARBA" id="ARBA00004496"/>
    </source>
</evidence>
<dbReference type="GO" id="GO:0046872">
    <property type="term" value="F:metal ion binding"/>
    <property type="evidence" value="ECO:0007669"/>
    <property type="project" value="UniProtKB-KW"/>
</dbReference>
<dbReference type="NCBIfam" id="NF000595">
    <property type="entry name" value="PRK00015.1-3"/>
    <property type="match status" value="1"/>
</dbReference>
<evidence type="ECO:0000256" key="11">
    <source>
        <dbReference type="ARBA" id="ARBA00022801"/>
    </source>
</evidence>
<dbReference type="PROSITE" id="PS51975">
    <property type="entry name" value="RNASE_H_2"/>
    <property type="match status" value="1"/>
</dbReference>
<evidence type="ECO:0000256" key="8">
    <source>
        <dbReference type="ARBA" id="ARBA00022722"/>
    </source>
</evidence>
<protein>
    <recommendedName>
        <fullName evidence="14">Ribonuclease</fullName>
        <ecNumber evidence="14">3.1.26.4</ecNumber>
    </recommendedName>
</protein>
<dbReference type="EC" id="3.1.26.4" evidence="14"/>
<dbReference type="InterPro" id="IPR012337">
    <property type="entry name" value="RNaseH-like_sf"/>
</dbReference>
<accession>A0A7K1LG43</accession>